<proteinExistence type="predicted"/>
<organism evidence="1 2">
    <name type="scientific">Clonorchis sinensis</name>
    <name type="common">Chinese liver fluke</name>
    <dbReference type="NCBI Taxonomy" id="79923"/>
    <lineage>
        <taxon>Eukaryota</taxon>
        <taxon>Metazoa</taxon>
        <taxon>Spiralia</taxon>
        <taxon>Lophotrochozoa</taxon>
        <taxon>Platyhelminthes</taxon>
        <taxon>Trematoda</taxon>
        <taxon>Digenea</taxon>
        <taxon>Opisthorchiida</taxon>
        <taxon>Opisthorchiata</taxon>
        <taxon>Opisthorchiidae</taxon>
        <taxon>Clonorchis</taxon>
    </lineage>
</organism>
<dbReference type="AlphaFoldDB" id="A0A419PGD8"/>
<dbReference type="EMBL" id="NIRI02000042">
    <property type="protein sequence ID" value="KAG5449121.1"/>
    <property type="molecule type" value="Genomic_DNA"/>
</dbReference>
<gene>
    <name evidence="1" type="ORF">CSKR_112941</name>
</gene>
<evidence type="ECO:0000313" key="1">
    <source>
        <dbReference type="EMBL" id="KAG5449121.1"/>
    </source>
</evidence>
<keyword evidence="2" id="KW-1185">Reference proteome</keyword>
<dbReference type="OrthoDB" id="10588762at2759"/>
<protein>
    <submittedName>
        <fullName evidence="1">Uncharacterized protein</fullName>
    </submittedName>
</protein>
<accession>A0A419PGD8</accession>
<reference evidence="1 2" key="1">
    <citation type="journal article" date="2018" name="Biotechnol. Adv.">
        <title>Improved genomic resources and new bioinformatic workflow for the carcinogenic parasite Clonorchis sinensis: Biotechnological implications.</title>
        <authorList>
            <person name="Wang D."/>
            <person name="Korhonen P.K."/>
            <person name="Gasser R.B."/>
            <person name="Young N.D."/>
        </authorList>
    </citation>
    <scope>NUCLEOTIDE SEQUENCE [LARGE SCALE GENOMIC DNA]</scope>
    <source>
        <strain evidence="1">Cs-k2</strain>
    </source>
</reference>
<sequence>MHPCYWKGGGYTKVPCCNVEGRPSLQGVLDYHTRFSFLVHATRSAQWKSPSSHNCGLCTWRQLGPSEESYSYLKLMERVGERVRSRVGREHLRVCYQNGYGSAVPSLAQHTSVFGQLRNRRYI</sequence>
<dbReference type="Proteomes" id="UP000286415">
    <property type="component" value="Unassembled WGS sequence"/>
</dbReference>
<evidence type="ECO:0000313" key="2">
    <source>
        <dbReference type="Proteomes" id="UP000286415"/>
    </source>
</evidence>
<dbReference type="InParanoid" id="A0A419PGD8"/>
<reference evidence="1 2" key="2">
    <citation type="journal article" date="2021" name="Genomics">
        <title>High-quality reference genome for Clonorchis sinensis.</title>
        <authorList>
            <person name="Young N.D."/>
            <person name="Stroehlein A.J."/>
            <person name="Kinkar L."/>
            <person name="Wang T."/>
            <person name="Sohn W.M."/>
            <person name="Chang B.C.H."/>
            <person name="Kaur P."/>
            <person name="Weisz D."/>
            <person name="Dudchenko O."/>
            <person name="Aiden E.L."/>
            <person name="Korhonen P.K."/>
            <person name="Gasser R.B."/>
        </authorList>
    </citation>
    <scope>NUCLEOTIDE SEQUENCE [LARGE SCALE GENOMIC DNA]</scope>
    <source>
        <strain evidence="1">Cs-k2</strain>
    </source>
</reference>
<comment type="caution">
    <text evidence="1">The sequence shown here is derived from an EMBL/GenBank/DDBJ whole genome shotgun (WGS) entry which is preliminary data.</text>
</comment>
<name>A0A419PGD8_CLOSI</name>